<dbReference type="Pfam" id="PF13472">
    <property type="entry name" value="Lipase_GDSL_2"/>
    <property type="match status" value="1"/>
</dbReference>
<dbReference type="SUPFAM" id="SSF52266">
    <property type="entry name" value="SGNH hydrolase"/>
    <property type="match status" value="1"/>
</dbReference>
<protein>
    <submittedName>
        <fullName evidence="4">SGNH/GDSL hydrolase family protein</fullName>
        <ecNumber evidence="4">3.1.-.-</ecNumber>
    </submittedName>
</protein>
<organism evidence="4 5">
    <name type="scientific">Thermocrispum agreste</name>
    <dbReference type="NCBI Taxonomy" id="37925"/>
    <lineage>
        <taxon>Bacteria</taxon>
        <taxon>Bacillati</taxon>
        <taxon>Actinomycetota</taxon>
        <taxon>Actinomycetes</taxon>
        <taxon>Pseudonocardiales</taxon>
        <taxon>Pseudonocardiaceae</taxon>
        <taxon>Thermocrispum</taxon>
    </lineage>
</organism>
<dbReference type="AlphaFoldDB" id="A0ABD6FG90"/>
<sequence length="276" mass="29036">MVARAVRAVAASVFAVLFAGTAVLVGVGGAGVAYAAGAYTALGDSYSSGVGTRQYYPDSGDCYRSPKAYPVLVASATGAQLTFASCSGARVADVRSKQLGSLNASTSMVTVQVGGNDAGFANVITSCARPWPWTCWGDIDEANRIIRDVLPGRLDALYTDIRNRAPNAKVVVVGYPRLFNGKECNALARISPEEQQRLNQTADLLASTISARASAHGFTFVDVRSAWVGHAVCDRVEWVNGLSNPIMESYHPNVAGHRDGYAPAVRARFSLVSAAA</sequence>
<feature type="disulfide bond" evidence="2">
    <location>
        <begin position="127"/>
        <end position="135"/>
    </location>
</feature>
<evidence type="ECO:0000313" key="4">
    <source>
        <dbReference type="EMBL" id="MFO7192255.1"/>
    </source>
</evidence>
<accession>A0ABD6FG90</accession>
<evidence type="ECO:0000259" key="3">
    <source>
        <dbReference type="Pfam" id="PF13472"/>
    </source>
</evidence>
<feature type="active site" evidence="1">
    <location>
        <position position="251"/>
    </location>
</feature>
<comment type="caution">
    <text evidence="4">The sequence shown here is derived from an EMBL/GenBank/DDBJ whole genome shotgun (WGS) entry which is preliminary data.</text>
</comment>
<evidence type="ECO:0000256" key="1">
    <source>
        <dbReference type="PIRSR" id="PIRSR637460-1"/>
    </source>
</evidence>
<dbReference type="CDD" id="cd01823">
    <property type="entry name" value="SEST_like"/>
    <property type="match status" value="1"/>
</dbReference>
<dbReference type="InterPro" id="IPR037460">
    <property type="entry name" value="SEST-like"/>
</dbReference>
<gene>
    <name evidence="4" type="ORF">DIU77_008430</name>
</gene>
<feature type="domain" description="SGNH hydrolase-type esterase" evidence="3">
    <location>
        <begin position="41"/>
        <end position="258"/>
    </location>
</feature>
<dbReference type="PANTHER" id="PTHR37981:SF1">
    <property type="entry name" value="SGNH HYDROLASE-TYPE ESTERASE DOMAIN-CONTAINING PROTEIN"/>
    <property type="match status" value="1"/>
</dbReference>
<name>A0ABD6FG90_9PSEU</name>
<dbReference type="InterPro" id="IPR013830">
    <property type="entry name" value="SGNH_hydro"/>
</dbReference>
<dbReference type="EC" id="3.1.-.-" evidence="4"/>
<reference evidence="4 5" key="1">
    <citation type="journal article" date="2021" name="BMC Genomics">
        <title>Genome-resolved metagenome and metatranscriptome analyses of thermophilic composting reveal key bacterial players and their metabolic interactions.</title>
        <authorList>
            <person name="Braga L.P.P."/>
            <person name="Pereira R.V."/>
            <person name="Martins L.F."/>
            <person name="Moura L.M.S."/>
            <person name="Sanchez F.B."/>
            <person name="Patane J.S.L."/>
            <person name="da Silva A.M."/>
            <person name="Setubal J.C."/>
        </authorList>
    </citation>
    <scope>NUCLEOTIDE SEQUENCE [LARGE SCALE GENOMIC DNA]</scope>
    <source>
        <strain evidence="4">ZC4RG45</strain>
    </source>
</reference>
<dbReference type="PANTHER" id="PTHR37981">
    <property type="entry name" value="LIPASE 2"/>
    <property type="match status" value="1"/>
</dbReference>
<dbReference type="Gene3D" id="3.40.50.1110">
    <property type="entry name" value="SGNH hydrolase"/>
    <property type="match status" value="1"/>
</dbReference>
<evidence type="ECO:0000313" key="5">
    <source>
        <dbReference type="Proteomes" id="UP000249324"/>
    </source>
</evidence>
<dbReference type="InterPro" id="IPR036514">
    <property type="entry name" value="SGNH_hydro_sf"/>
</dbReference>
<keyword evidence="4" id="KW-0378">Hydrolase</keyword>
<feature type="disulfide bond" evidence="2">
    <location>
        <begin position="62"/>
        <end position="86"/>
    </location>
</feature>
<dbReference type="Proteomes" id="UP000249324">
    <property type="component" value="Unassembled WGS sequence"/>
</dbReference>
<dbReference type="GO" id="GO:0016787">
    <property type="term" value="F:hydrolase activity"/>
    <property type="evidence" value="ECO:0007669"/>
    <property type="project" value="UniProtKB-KW"/>
</dbReference>
<feature type="active site" description="Nucleophile" evidence="1">
    <location>
        <position position="45"/>
    </location>
</feature>
<keyword evidence="2" id="KW-1015">Disulfide bond</keyword>
<dbReference type="EMBL" id="QGUI02000084">
    <property type="protein sequence ID" value="MFO7192255.1"/>
    <property type="molecule type" value="Genomic_DNA"/>
</dbReference>
<proteinExistence type="predicted"/>
<evidence type="ECO:0000256" key="2">
    <source>
        <dbReference type="PIRSR" id="PIRSR637460-2"/>
    </source>
</evidence>